<organism evidence="5 6">
    <name type="scientific">Puccinia coronata f. sp. avenae</name>
    <dbReference type="NCBI Taxonomy" id="200324"/>
    <lineage>
        <taxon>Eukaryota</taxon>
        <taxon>Fungi</taxon>
        <taxon>Dikarya</taxon>
        <taxon>Basidiomycota</taxon>
        <taxon>Pucciniomycotina</taxon>
        <taxon>Pucciniomycetes</taxon>
        <taxon>Pucciniales</taxon>
        <taxon>Pucciniaceae</taxon>
        <taxon>Puccinia</taxon>
    </lineage>
</organism>
<evidence type="ECO:0008006" key="7">
    <source>
        <dbReference type="Google" id="ProtNLM"/>
    </source>
</evidence>
<dbReference type="GO" id="GO:0030163">
    <property type="term" value="P:protein catabolic process"/>
    <property type="evidence" value="ECO:0007669"/>
    <property type="project" value="UniProtKB-ARBA"/>
</dbReference>
<dbReference type="InterPro" id="IPR000717">
    <property type="entry name" value="PCI_dom"/>
</dbReference>
<keyword evidence="2" id="KW-0647">Proteasome</keyword>
<evidence type="ECO:0000256" key="1">
    <source>
        <dbReference type="ARBA" id="ARBA00007454"/>
    </source>
</evidence>
<dbReference type="InterPro" id="IPR050871">
    <property type="entry name" value="26S_Proteasome/COP9_Components"/>
</dbReference>
<evidence type="ECO:0000313" key="6">
    <source>
        <dbReference type="Proteomes" id="UP000235392"/>
    </source>
</evidence>
<dbReference type="InterPro" id="IPR011990">
    <property type="entry name" value="TPR-like_helical_dom_sf"/>
</dbReference>
<comment type="similarity">
    <text evidence="1">Belongs to the proteasome subunit S9 family.</text>
</comment>
<protein>
    <recommendedName>
        <fullName evidence="7">PCI domain-containing protein</fullName>
    </recommendedName>
</protein>
<dbReference type="InterPro" id="IPR040780">
    <property type="entry name" value="Rpn6_C_helix"/>
</dbReference>
<dbReference type="GO" id="GO:0000502">
    <property type="term" value="C:proteasome complex"/>
    <property type="evidence" value="ECO:0007669"/>
    <property type="project" value="UniProtKB-KW"/>
</dbReference>
<comment type="caution">
    <text evidence="5">The sequence shown here is derived from an EMBL/GenBank/DDBJ whole genome shotgun (WGS) entry which is preliminary data.</text>
</comment>
<dbReference type="Gene3D" id="1.25.40.280">
    <property type="entry name" value="alix/aip1 like domains"/>
    <property type="match status" value="1"/>
</dbReference>
<dbReference type="Pfam" id="PF18055">
    <property type="entry name" value="RPN6_N"/>
    <property type="match status" value="1"/>
</dbReference>
<evidence type="ECO:0000259" key="4">
    <source>
        <dbReference type="PROSITE" id="PS51180"/>
    </source>
</evidence>
<dbReference type="PROSITE" id="PS50250">
    <property type="entry name" value="PCI"/>
    <property type="match status" value="1"/>
</dbReference>
<dbReference type="AlphaFoldDB" id="A0A2N5T5L0"/>
<dbReference type="PROSITE" id="PS51180">
    <property type="entry name" value="BRO1"/>
    <property type="match status" value="1"/>
</dbReference>
<dbReference type="EMBL" id="PGCI01000693">
    <property type="protein sequence ID" value="PLW20792.1"/>
    <property type="molecule type" value="Genomic_DNA"/>
</dbReference>
<evidence type="ECO:0000259" key="3">
    <source>
        <dbReference type="PROSITE" id="PS50250"/>
    </source>
</evidence>
<dbReference type="PANTHER" id="PTHR10678">
    <property type="entry name" value="26S PROTEASOME NON-ATPASE REGULATORY SUBUNIT 11/COP9 SIGNALOSOME COMPLEX SUBUNIT 2"/>
    <property type="match status" value="1"/>
</dbReference>
<dbReference type="SMART" id="SM00753">
    <property type="entry name" value="PAM"/>
    <property type="match status" value="1"/>
</dbReference>
<reference evidence="5 6" key="1">
    <citation type="submission" date="2017-11" db="EMBL/GenBank/DDBJ databases">
        <title>De novo assembly and phasing of dikaryotic genomes from two isolates of Puccinia coronata f. sp. avenae, the causal agent of oat crown rust.</title>
        <authorList>
            <person name="Miller M.E."/>
            <person name="Zhang Y."/>
            <person name="Omidvar V."/>
            <person name="Sperschneider J."/>
            <person name="Schwessinger B."/>
            <person name="Raley C."/>
            <person name="Palmer J.M."/>
            <person name="Garnica D."/>
            <person name="Upadhyaya N."/>
            <person name="Rathjen J."/>
            <person name="Taylor J.M."/>
            <person name="Park R.F."/>
            <person name="Dodds P.N."/>
            <person name="Hirsch C.D."/>
            <person name="Kianian S.F."/>
            <person name="Figueroa M."/>
        </authorList>
    </citation>
    <scope>NUCLEOTIDE SEQUENCE [LARGE SCALE GENOMIC DNA]</scope>
    <source>
        <strain evidence="5">12SD80</strain>
    </source>
</reference>
<dbReference type="SMART" id="SM00088">
    <property type="entry name" value="PINT"/>
    <property type="match status" value="1"/>
</dbReference>
<accession>A0A2N5T5L0</accession>
<dbReference type="Proteomes" id="UP000235392">
    <property type="component" value="Unassembled WGS sequence"/>
</dbReference>
<gene>
    <name evidence="5" type="ORF">PCASD_13582</name>
</gene>
<dbReference type="InterPro" id="IPR038499">
    <property type="entry name" value="BRO1_sf"/>
</dbReference>
<dbReference type="Pfam" id="PF03097">
    <property type="entry name" value="BRO1"/>
    <property type="match status" value="1"/>
</dbReference>
<dbReference type="Pfam" id="PF18503">
    <property type="entry name" value="RPN6_C_helix"/>
    <property type="match status" value="1"/>
</dbReference>
<feature type="domain" description="BRO1" evidence="4">
    <location>
        <begin position="471"/>
        <end position="577"/>
    </location>
</feature>
<feature type="domain" description="PCI" evidence="3">
    <location>
        <begin position="275"/>
        <end position="440"/>
    </location>
</feature>
<dbReference type="InterPro" id="IPR004328">
    <property type="entry name" value="BRO1_dom"/>
</dbReference>
<sequence length="577" mass="64675">MAYVIGGLRGGAPREEHSDPILVSMDCAIISTSHFLLSILSSAAILTTMSTVLEAERLFKNNQNAQAENVLMGIISQAADTKDDAILREKELALIRLGQYYRDSKNPEGLASAIRSCRSFMSAIAKAKTAKLVKTLIDFYSQAPLNQHPSSSQTQIIITRENVEWARTEKRVFLRQNLEIKLCSLLFEYQQTKEALALIANLLKELKKLDDKMILTEVHLLESRIRHALSDPPKAKAALISARTAANSIYCPPSLQAQLDMQSGVLHAEEKDYKTAYSYFFEALEGLATQDDPRASLALKCMLMCKVMLNLPEDVSSIQGSKLARKYAGRGTEAMQAIAKAHENRSLADFEEALKVYKAELSDDPIVRNHLAALYDTLLEQNLIRIIEPYSRIELSYVAEQVKLPLRDVEAKLSQMILDKVFAGILDQGEGCLEVFEEVKNEKMYDYSLETFKQIGSVVESLYAKAQKLGRCPHLEVPNLIPYHQSPGGDLLHKYFGQLVLLELRFLEVRVTFLWKGAFTGKEISQLPLAYEKASVIFNIAAALSSLAALQHRASTEEIHQSFHNFRCAVCMFTLYQ</sequence>
<dbReference type="SUPFAM" id="SSF46785">
    <property type="entry name" value="Winged helix' DNA-binding domain"/>
    <property type="match status" value="1"/>
</dbReference>
<proteinExistence type="inferred from homology"/>
<dbReference type="Gene3D" id="1.25.40.570">
    <property type="match status" value="1"/>
</dbReference>
<evidence type="ECO:0000256" key="2">
    <source>
        <dbReference type="ARBA" id="ARBA00022942"/>
    </source>
</evidence>
<dbReference type="SUPFAM" id="SSF48452">
    <property type="entry name" value="TPR-like"/>
    <property type="match status" value="1"/>
</dbReference>
<dbReference type="FunFam" id="1.25.40.570:FF:000007">
    <property type="entry name" value="26S proteasome non-ATPase regulatory subunit 11"/>
    <property type="match status" value="1"/>
</dbReference>
<dbReference type="InterPro" id="IPR036390">
    <property type="entry name" value="WH_DNA-bd_sf"/>
</dbReference>
<dbReference type="InterPro" id="IPR040773">
    <property type="entry name" value="Rpn6_N"/>
</dbReference>
<dbReference type="Pfam" id="PF01399">
    <property type="entry name" value="PCI"/>
    <property type="match status" value="1"/>
</dbReference>
<name>A0A2N5T5L0_9BASI</name>
<evidence type="ECO:0000313" key="5">
    <source>
        <dbReference type="EMBL" id="PLW20792.1"/>
    </source>
</evidence>